<reference evidence="1 2" key="1">
    <citation type="submission" date="2013-03" db="EMBL/GenBank/DDBJ databases">
        <title>The Genome Sequence of Cladophialophora carrionii CBS 160.54.</title>
        <authorList>
            <consortium name="The Broad Institute Genomics Platform"/>
            <person name="Cuomo C."/>
            <person name="de Hoog S."/>
            <person name="Gorbushina A."/>
            <person name="Walker B."/>
            <person name="Young S.K."/>
            <person name="Zeng Q."/>
            <person name="Gargeya S."/>
            <person name="Fitzgerald M."/>
            <person name="Haas B."/>
            <person name="Abouelleil A."/>
            <person name="Allen A.W."/>
            <person name="Alvarado L."/>
            <person name="Arachchi H.M."/>
            <person name="Berlin A.M."/>
            <person name="Chapman S.B."/>
            <person name="Gainer-Dewar J."/>
            <person name="Goldberg J."/>
            <person name="Griggs A."/>
            <person name="Gujja S."/>
            <person name="Hansen M."/>
            <person name="Howarth C."/>
            <person name="Imamovic A."/>
            <person name="Ireland A."/>
            <person name="Larimer J."/>
            <person name="McCowan C."/>
            <person name="Murphy C."/>
            <person name="Pearson M."/>
            <person name="Poon T.W."/>
            <person name="Priest M."/>
            <person name="Roberts A."/>
            <person name="Saif S."/>
            <person name="Shea T."/>
            <person name="Sisk P."/>
            <person name="Sykes S."/>
            <person name="Wortman J."/>
            <person name="Nusbaum C."/>
            <person name="Birren B."/>
        </authorList>
    </citation>
    <scope>NUCLEOTIDE SEQUENCE [LARGE SCALE GENOMIC DNA]</scope>
    <source>
        <strain evidence="1 2">CBS 160.54</strain>
    </source>
</reference>
<evidence type="ECO:0000313" key="1">
    <source>
        <dbReference type="EMBL" id="ETI22769.1"/>
    </source>
</evidence>
<dbReference type="GeneID" id="19985338"/>
<accession>V9D765</accession>
<organism evidence="1 2">
    <name type="scientific">Cladophialophora carrionii CBS 160.54</name>
    <dbReference type="NCBI Taxonomy" id="1279043"/>
    <lineage>
        <taxon>Eukaryota</taxon>
        <taxon>Fungi</taxon>
        <taxon>Dikarya</taxon>
        <taxon>Ascomycota</taxon>
        <taxon>Pezizomycotina</taxon>
        <taxon>Eurotiomycetes</taxon>
        <taxon>Chaetothyriomycetidae</taxon>
        <taxon>Chaetothyriales</taxon>
        <taxon>Herpotrichiellaceae</taxon>
        <taxon>Cladophialophora</taxon>
    </lineage>
</organism>
<name>V9D765_9EURO</name>
<protein>
    <submittedName>
        <fullName evidence="1">Uncharacterized protein</fullName>
    </submittedName>
</protein>
<dbReference type="AlphaFoldDB" id="V9D765"/>
<dbReference type="VEuPathDB" id="FungiDB:G647_06845"/>
<dbReference type="RefSeq" id="XP_008729386.1">
    <property type="nucleotide sequence ID" value="XM_008731164.1"/>
</dbReference>
<dbReference type="HOGENOM" id="CLU_2096623_0_0_1"/>
<evidence type="ECO:0000313" key="2">
    <source>
        <dbReference type="Proteomes" id="UP000030678"/>
    </source>
</evidence>
<dbReference type="OrthoDB" id="3502590at2759"/>
<gene>
    <name evidence="1" type="ORF">G647_06845</name>
</gene>
<dbReference type="Proteomes" id="UP000030678">
    <property type="component" value="Unassembled WGS sequence"/>
</dbReference>
<proteinExistence type="predicted"/>
<sequence>MSGKRYQGHILATNASVAALEWQQVQGSRLRDLKLDPMQPATCQRAIRNGTLGVVATNGVVVMWPLLVIESQVVNFQPTRKDRQLSIRASRSVVYKLMNGTLADEKTARLGMNVFW</sequence>
<dbReference type="EMBL" id="KB822706">
    <property type="protein sequence ID" value="ETI22769.1"/>
    <property type="molecule type" value="Genomic_DNA"/>
</dbReference>